<evidence type="ECO:0000256" key="1">
    <source>
        <dbReference type="SAM" id="Phobius"/>
    </source>
</evidence>
<feature type="non-terminal residue" evidence="2">
    <location>
        <position position="56"/>
    </location>
</feature>
<keyword evidence="1" id="KW-0472">Membrane</keyword>
<dbReference type="AlphaFoldDB" id="A0A0F9CQ26"/>
<comment type="caution">
    <text evidence="2">The sequence shown here is derived from an EMBL/GenBank/DDBJ whole genome shotgun (WGS) entry which is preliminary data.</text>
</comment>
<protein>
    <submittedName>
        <fullName evidence="2">Uncharacterized protein</fullName>
    </submittedName>
</protein>
<feature type="transmembrane region" description="Helical" evidence="1">
    <location>
        <begin position="13"/>
        <end position="34"/>
    </location>
</feature>
<keyword evidence="1" id="KW-0812">Transmembrane</keyword>
<organism evidence="2">
    <name type="scientific">marine sediment metagenome</name>
    <dbReference type="NCBI Taxonomy" id="412755"/>
    <lineage>
        <taxon>unclassified sequences</taxon>
        <taxon>metagenomes</taxon>
        <taxon>ecological metagenomes</taxon>
    </lineage>
</organism>
<keyword evidence="1" id="KW-1133">Transmembrane helix</keyword>
<dbReference type="EMBL" id="LAZR01035063">
    <property type="protein sequence ID" value="KKL28532.1"/>
    <property type="molecule type" value="Genomic_DNA"/>
</dbReference>
<sequence>MTDTEKINFLIEAGAVVFVWAAVSGLINGGAWLYDRATRSLAWQIHLYRCRRSRRA</sequence>
<gene>
    <name evidence="2" type="ORF">LCGC14_2374180</name>
</gene>
<accession>A0A0F9CQ26</accession>
<reference evidence="2" key="1">
    <citation type="journal article" date="2015" name="Nature">
        <title>Complex archaea that bridge the gap between prokaryotes and eukaryotes.</title>
        <authorList>
            <person name="Spang A."/>
            <person name="Saw J.H."/>
            <person name="Jorgensen S.L."/>
            <person name="Zaremba-Niedzwiedzka K."/>
            <person name="Martijn J."/>
            <person name="Lind A.E."/>
            <person name="van Eijk R."/>
            <person name="Schleper C."/>
            <person name="Guy L."/>
            <person name="Ettema T.J."/>
        </authorList>
    </citation>
    <scope>NUCLEOTIDE SEQUENCE</scope>
</reference>
<evidence type="ECO:0000313" key="2">
    <source>
        <dbReference type="EMBL" id="KKL28532.1"/>
    </source>
</evidence>
<name>A0A0F9CQ26_9ZZZZ</name>
<proteinExistence type="predicted"/>